<comment type="similarity">
    <text evidence="1">Belongs to the glycosyl hydrolase 3 family.</text>
</comment>
<dbReference type="InterPro" id="IPR036881">
    <property type="entry name" value="Glyco_hydro_3_C_sf"/>
</dbReference>
<accession>A0A6N2UQG7</accession>
<feature type="transmembrane region" description="Helical" evidence="3">
    <location>
        <begin position="971"/>
        <end position="992"/>
    </location>
</feature>
<keyword evidence="5" id="KW-0326">Glycosidase</keyword>
<dbReference type="EC" id="3.2.1.21" evidence="5"/>
<keyword evidence="2 5" id="KW-0378">Hydrolase</keyword>
<keyword evidence="3" id="KW-0472">Membrane</keyword>
<dbReference type="GO" id="GO:0005975">
    <property type="term" value="P:carbohydrate metabolic process"/>
    <property type="evidence" value="ECO:0007669"/>
    <property type="project" value="InterPro"/>
</dbReference>
<keyword evidence="3" id="KW-0812">Transmembrane</keyword>
<dbReference type="InterPro" id="IPR001764">
    <property type="entry name" value="Glyco_hydro_3_N"/>
</dbReference>
<feature type="transmembrane region" description="Helical" evidence="3">
    <location>
        <begin position="31"/>
        <end position="52"/>
    </location>
</feature>
<name>A0A6N2UQG7_9FIRM</name>
<gene>
    <name evidence="5" type="primary">bglB_1</name>
    <name evidence="5" type="ORF">BGLFYP119_02229</name>
</gene>
<dbReference type="Pfam" id="PF14310">
    <property type="entry name" value="Fn3-like"/>
    <property type="match status" value="1"/>
</dbReference>
<proteinExistence type="inferred from homology"/>
<dbReference type="PANTHER" id="PTHR42715">
    <property type="entry name" value="BETA-GLUCOSIDASE"/>
    <property type="match status" value="1"/>
</dbReference>
<dbReference type="PANTHER" id="PTHR42715:SF10">
    <property type="entry name" value="BETA-GLUCOSIDASE"/>
    <property type="match status" value="1"/>
</dbReference>
<protein>
    <submittedName>
        <fullName evidence="5">Thermostable beta-glucosidase B</fullName>
        <ecNumber evidence="5">3.2.1.21</ecNumber>
    </submittedName>
</protein>
<dbReference type="AlphaFoldDB" id="A0A6N2UQG7"/>
<evidence type="ECO:0000256" key="2">
    <source>
        <dbReference type="ARBA" id="ARBA00022801"/>
    </source>
</evidence>
<dbReference type="Gene3D" id="2.60.40.10">
    <property type="entry name" value="Immunoglobulins"/>
    <property type="match status" value="1"/>
</dbReference>
<dbReference type="InterPro" id="IPR017853">
    <property type="entry name" value="GH"/>
</dbReference>
<reference evidence="5" key="1">
    <citation type="submission" date="2019-11" db="EMBL/GenBank/DDBJ databases">
        <authorList>
            <person name="Feng L."/>
        </authorList>
    </citation>
    <scope>NUCLEOTIDE SEQUENCE</scope>
    <source>
        <strain evidence="5">BgluceraseaLFYP119</strain>
    </source>
</reference>
<dbReference type="Pfam" id="PF00933">
    <property type="entry name" value="Glyco_hydro_3"/>
    <property type="match status" value="1"/>
</dbReference>
<dbReference type="Gene3D" id="3.20.20.300">
    <property type="entry name" value="Glycoside hydrolase, family 3, N-terminal domain"/>
    <property type="match status" value="1"/>
</dbReference>
<dbReference type="SMART" id="SM01217">
    <property type="entry name" value="Fn3_like"/>
    <property type="match status" value="1"/>
</dbReference>
<evidence type="ECO:0000313" key="5">
    <source>
        <dbReference type="EMBL" id="VYT19930.1"/>
    </source>
</evidence>
<dbReference type="PRINTS" id="PR00133">
    <property type="entry name" value="GLHYDRLASE3"/>
</dbReference>
<sequence length="1007" mass="110604">MVKFLTQVLGPIFTGLGVSEADLKSYITQLQGYIYVILAALVVMIVVLFAASKAKKGFRHIVRWQAVLAFVAVIAVIANVICYGPMYTNVSGFLNASKINLSEATVKQSKETIKKVGEEGVILAKNEGLLPLSEDVNSLNVFGWDSTNPIFGGTGSGSSDASTAVGILQSLQDAGYKTNETLTKIYTDYRTERPTVSMSEQDWTLPEPTVDVYTDKVMEEAKEFSDTAVVVIGRSGGENADLPTDMKAVIDGTYNIAEEVAAAPENFGYTNASYTNNGDYDDFEEGESYLELSRTEEDMVEKVCSEFDHVVVIINANNPMELSWVDEYEEIGAVLLAPGAGNTGFAALGEIMNGSVNPSGKTADTYVRDLLNTPYINNIGNHSYNNVEDLNQQMVKDDPAALGNISFVNYAEGIYVGYKFYETAAEEGLINYEDTVQYPFGYGLSYTTFEQSIENFVDDGLTVSFDVKVKNTGDTAGKDVVQVYFTPPYTNGGIEKASVNLIDFGKTKVLEPGAEETLSFVIAKEDMASYDSEGIKIQGGGYILEKGEYTISLRSDSHTVLAEESFEVEEDIDYSKDGRSSDLTPATNQFEDYARGNFVQLSRKNGFENYEEACGEVDEALYTMSDETRKAVEENIFGIYDGTKYNNEEDEMPTMGADNGLSLYQLRGLDYNDEKWDQLLDQLSFEDMVTLINVGGWQTAEIKSVGKIATSDCDGPAGLSNFVTGAYGTAYPSELLMAQTWNKELAYEIGLSMGQEYKDANNFGWYGPAMNTHRSAFAGRNFEYYSEDGVLGGHLAANQMNGASEKGVYAYIKHFALNDQEINRISVLTTYASEQAIREIYLKPFEIAVKGFEGTSAAAMSSFNWIGTQPSCGNEYLLNNVLRGEWGFVGMVESDYDGSYGYMITDNCIRSGNDLMLGFNSAETNKLEDKSATAVKAMRQACKNILYTVGNSGYYEGDQDPAGKMSNMTKIFITVDASVAAVILVIEIILIVRYRKKKKNAQVTVEE</sequence>
<dbReference type="InterPro" id="IPR026891">
    <property type="entry name" value="Fn3-like"/>
</dbReference>
<dbReference type="EMBL" id="CACRST010000019">
    <property type="protein sequence ID" value="VYT19930.1"/>
    <property type="molecule type" value="Genomic_DNA"/>
</dbReference>
<dbReference type="SUPFAM" id="SSF51445">
    <property type="entry name" value="(Trans)glycosidases"/>
    <property type="match status" value="1"/>
</dbReference>
<dbReference type="Pfam" id="PF01915">
    <property type="entry name" value="Glyco_hydro_3_C"/>
    <property type="match status" value="1"/>
</dbReference>
<feature type="transmembrane region" description="Helical" evidence="3">
    <location>
        <begin position="64"/>
        <end position="86"/>
    </location>
</feature>
<keyword evidence="3" id="KW-1133">Transmembrane helix</keyword>
<dbReference type="InterPro" id="IPR050288">
    <property type="entry name" value="Cellulose_deg_GH3"/>
</dbReference>
<feature type="domain" description="Fibronectin type III-like" evidence="4">
    <location>
        <begin position="479"/>
        <end position="557"/>
    </location>
</feature>
<dbReference type="InterPro" id="IPR036962">
    <property type="entry name" value="Glyco_hydro_3_N_sf"/>
</dbReference>
<evidence type="ECO:0000259" key="4">
    <source>
        <dbReference type="SMART" id="SM01217"/>
    </source>
</evidence>
<evidence type="ECO:0000256" key="1">
    <source>
        <dbReference type="ARBA" id="ARBA00005336"/>
    </source>
</evidence>
<dbReference type="Gene3D" id="3.40.50.1700">
    <property type="entry name" value="Glycoside hydrolase family 3 C-terminal domain"/>
    <property type="match status" value="1"/>
</dbReference>
<organism evidence="5">
    <name type="scientific">Blautia glucerasea</name>
    <dbReference type="NCBI Taxonomy" id="536633"/>
    <lineage>
        <taxon>Bacteria</taxon>
        <taxon>Bacillati</taxon>
        <taxon>Bacillota</taxon>
        <taxon>Clostridia</taxon>
        <taxon>Lachnospirales</taxon>
        <taxon>Lachnospiraceae</taxon>
        <taxon>Blautia</taxon>
    </lineage>
</organism>
<dbReference type="SUPFAM" id="SSF52279">
    <property type="entry name" value="Beta-D-glucan exohydrolase, C-terminal domain"/>
    <property type="match status" value="1"/>
</dbReference>
<evidence type="ECO:0000256" key="3">
    <source>
        <dbReference type="SAM" id="Phobius"/>
    </source>
</evidence>
<dbReference type="InterPro" id="IPR013783">
    <property type="entry name" value="Ig-like_fold"/>
</dbReference>
<dbReference type="GO" id="GO:0008422">
    <property type="term" value="F:beta-glucosidase activity"/>
    <property type="evidence" value="ECO:0007669"/>
    <property type="project" value="UniProtKB-EC"/>
</dbReference>
<dbReference type="RefSeq" id="WP_156354668.1">
    <property type="nucleotide sequence ID" value="NZ_CACRST010000019.1"/>
</dbReference>
<dbReference type="InterPro" id="IPR002772">
    <property type="entry name" value="Glyco_hydro_3_C"/>
</dbReference>